<name>A0AAD8I2X3_9APIA</name>
<evidence type="ECO:0000313" key="1">
    <source>
        <dbReference type="EMBL" id="KAK1377591.1"/>
    </source>
</evidence>
<organism evidence="1 2">
    <name type="scientific">Heracleum sosnowskyi</name>
    <dbReference type="NCBI Taxonomy" id="360622"/>
    <lineage>
        <taxon>Eukaryota</taxon>
        <taxon>Viridiplantae</taxon>
        <taxon>Streptophyta</taxon>
        <taxon>Embryophyta</taxon>
        <taxon>Tracheophyta</taxon>
        <taxon>Spermatophyta</taxon>
        <taxon>Magnoliopsida</taxon>
        <taxon>eudicotyledons</taxon>
        <taxon>Gunneridae</taxon>
        <taxon>Pentapetalae</taxon>
        <taxon>asterids</taxon>
        <taxon>campanulids</taxon>
        <taxon>Apiales</taxon>
        <taxon>Apiaceae</taxon>
        <taxon>Apioideae</taxon>
        <taxon>apioid superclade</taxon>
        <taxon>Tordylieae</taxon>
        <taxon>Tordyliinae</taxon>
        <taxon>Heracleum</taxon>
    </lineage>
</organism>
<comment type="caution">
    <text evidence="1">The sequence shown here is derived from an EMBL/GenBank/DDBJ whole genome shotgun (WGS) entry which is preliminary data.</text>
</comment>
<evidence type="ECO:0000313" key="2">
    <source>
        <dbReference type="Proteomes" id="UP001237642"/>
    </source>
</evidence>
<gene>
    <name evidence="1" type="ORF">POM88_024335</name>
</gene>
<proteinExistence type="predicted"/>
<reference evidence="1" key="2">
    <citation type="submission" date="2023-05" db="EMBL/GenBank/DDBJ databases">
        <authorList>
            <person name="Schelkunov M.I."/>
        </authorList>
    </citation>
    <scope>NUCLEOTIDE SEQUENCE</scope>
    <source>
        <strain evidence="1">Hsosn_3</strain>
        <tissue evidence="1">Leaf</tissue>
    </source>
</reference>
<reference evidence="1" key="1">
    <citation type="submission" date="2023-02" db="EMBL/GenBank/DDBJ databases">
        <title>Genome of toxic invasive species Heracleum sosnowskyi carries increased number of genes despite the absence of recent whole-genome duplications.</title>
        <authorList>
            <person name="Schelkunov M."/>
            <person name="Shtratnikova V."/>
            <person name="Makarenko M."/>
            <person name="Klepikova A."/>
            <person name="Omelchenko D."/>
            <person name="Novikova G."/>
            <person name="Obukhova E."/>
            <person name="Bogdanov V."/>
            <person name="Penin A."/>
            <person name="Logacheva M."/>
        </authorList>
    </citation>
    <scope>NUCLEOTIDE SEQUENCE</scope>
    <source>
        <strain evidence="1">Hsosn_3</strain>
        <tissue evidence="1">Leaf</tissue>
    </source>
</reference>
<dbReference type="EMBL" id="JAUIZM010000006">
    <property type="protein sequence ID" value="KAK1377591.1"/>
    <property type="molecule type" value="Genomic_DNA"/>
</dbReference>
<accession>A0AAD8I2X3</accession>
<dbReference type="Proteomes" id="UP001237642">
    <property type="component" value="Unassembled WGS sequence"/>
</dbReference>
<sequence>MKCLIFLDLQTIAKLAIVRNVAGIEHNGSHYVASMMPTEAALKSLESGLDQKRMVSCGSDSENETVQEFSSERSHDGISSATLGCDKDLEATCCASLHISSGMANDEIVF</sequence>
<dbReference type="AlphaFoldDB" id="A0AAD8I2X3"/>
<keyword evidence="2" id="KW-1185">Reference proteome</keyword>
<protein>
    <submittedName>
        <fullName evidence="1">Uncharacterized protein</fullName>
    </submittedName>
</protein>